<dbReference type="GO" id="GO:0008270">
    <property type="term" value="F:zinc ion binding"/>
    <property type="evidence" value="ECO:0007669"/>
    <property type="project" value="InterPro"/>
</dbReference>
<dbReference type="InterPro" id="IPR014905">
    <property type="entry name" value="HIRAN"/>
</dbReference>
<feature type="domain" description="HIRAN" evidence="3">
    <location>
        <begin position="30"/>
        <end position="126"/>
    </location>
</feature>
<dbReference type="GO" id="GO:0003676">
    <property type="term" value="F:nucleic acid binding"/>
    <property type="evidence" value="ECO:0007669"/>
    <property type="project" value="InterPro"/>
</dbReference>
<comment type="caution">
    <text evidence="4">The sequence shown here is derived from an EMBL/GenBank/DDBJ whole genome shotgun (WGS) entry which is preliminary data.</text>
</comment>
<sequence>MNNSIIPVTPGLMALLNASQNGVSPFRNEIFLLEVVVAGTSFCHDIKSVEEQILPEKVLTLKREPSNEHDEQAIAIYCDNVRVGYVPAEMNLVCARLMDAGKMFFCRVVSKEWRKDWLKIKVNIYMLD</sequence>
<keyword evidence="2" id="KW-0378">Hydrolase</keyword>
<gene>
    <name evidence="4" type="ORF">SDC9_48537</name>
</gene>
<dbReference type="SMART" id="SM00910">
    <property type="entry name" value="HIRAN"/>
    <property type="match status" value="1"/>
</dbReference>
<evidence type="ECO:0000256" key="2">
    <source>
        <dbReference type="ARBA" id="ARBA00022801"/>
    </source>
</evidence>
<evidence type="ECO:0000313" key="4">
    <source>
        <dbReference type="EMBL" id="MPM02292.1"/>
    </source>
</evidence>
<accession>A0A644WEU9</accession>
<name>A0A644WEU9_9ZZZZ</name>
<proteinExistence type="predicted"/>
<dbReference type="Pfam" id="PF08797">
    <property type="entry name" value="HIRAN"/>
    <property type="match status" value="1"/>
</dbReference>
<protein>
    <recommendedName>
        <fullName evidence="3">HIRAN domain-containing protein</fullName>
    </recommendedName>
</protein>
<dbReference type="GO" id="GO:0016818">
    <property type="term" value="F:hydrolase activity, acting on acid anhydrides, in phosphorus-containing anhydrides"/>
    <property type="evidence" value="ECO:0007669"/>
    <property type="project" value="InterPro"/>
</dbReference>
<reference evidence="4" key="1">
    <citation type="submission" date="2019-08" db="EMBL/GenBank/DDBJ databases">
        <authorList>
            <person name="Kucharzyk K."/>
            <person name="Murdoch R.W."/>
            <person name="Higgins S."/>
            <person name="Loffler F."/>
        </authorList>
    </citation>
    <scope>NUCLEOTIDE SEQUENCE</scope>
</reference>
<evidence type="ECO:0000259" key="3">
    <source>
        <dbReference type="SMART" id="SM00910"/>
    </source>
</evidence>
<dbReference type="EMBL" id="VSSQ01000858">
    <property type="protein sequence ID" value="MPM02292.1"/>
    <property type="molecule type" value="Genomic_DNA"/>
</dbReference>
<dbReference type="AlphaFoldDB" id="A0A644WEU9"/>
<evidence type="ECO:0000256" key="1">
    <source>
        <dbReference type="ARBA" id="ARBA00022723"/>
    </source>
</evidence>
<dbReference type="Gene3D" id="3.30.70.2330">
    <property type="match status" value="1"/>
</dbReference>
<keyword evidence="1" id="KW-0479">Metal-binding</keyword>
<organism evidence="4">
    <name type="scientific">bioreactor metagenome</name>
    <dbReference type="NCBI Taxonomy" id="1076179"/>
    <lineage>
        <taxon>unclassified sequences</taxon>
        <taxon>metagenomes</taxon>
        <taxon>ecological metagenomes</taxon>
    </lineage>
</organism>